<sequence>MTMKKQNAISFWVNKDTIDGRPLVCSLSENTSLPPRRCADRGRH</sequence>
<reference evidence="1" key="1">
    <citation type="submission" date="2023-01" db="EMBL/GenBank/DDBJ databases">
        <title>Colletotrichum chrysophilum M932 genome sequence.</title>
        <authorList>
            <person name="Baroncelli R."/>
        </authorList>
    </citation>
    <scope>NUCLEOTIDE SEQUENCE</scope>
    <source>
        <strain evidence="1">M932</strain>
    </source>
</reference>
<dbReference type="EMBL" id="JAQOWY010000728">
    <property type="protein sequence ID" value="KAK1839037.1"/>
    <property type="molecule type" value="Genomic_DNA"/>
</dbReference>
<accession>A0AAD9A0J5</accession>
<proteinExistence type="predicted"/>
<organism evidence="1 2">
    <name type="scientific">Colletotrichum chrysophilum</name>
    <dbReference type="NCBI Taxonomy" id="1836956"/>
    <lineage>
        <taxon>Eukaryota</taxon>
        <taxon>Fungi</taxon>
        <taxon>Dikarya</taxon>
        <taxon>Ascomycota</taxon>
        <taxon>Pezizomycotina</taxon>
        <taxon>Sordariomycetes</taxon>
        <taxon>Hypocreomycetidae</taxon>
        <taxon>Glomerellales</taxon>
        <taxon>Glomerellaceae</taxon>
        <taxon>Colletotrichum</taxon>
        <taxon>Colletotrichum gloeosporioides species complex</taxon>
    </lineage>
</organism>
<protein>
    <submittedName>
        <fullName evidence="1">Uncharacterized protein</fullName>
    </submittedName>
</protein>
<evidence type="ECO:0000313" key="1">
    <source>
        <dbReference type="EMBL" id="KAK1839037.1"/>
    </source>
</evidence>
<comment type="caution">
    <text evidence="1">The sequence shown here is derived from an EMBL/GenBank/DDBJ whole genome shotgun (WGS) entry which is preliminary data.</text>
</comment>
<keyword evidence="2" id="KW-1185">Reference proteome</keyword>
<gene>
    <name evidence="1" type="ORF">CCHR01_18334</name>
</gene>
<name>A0AAD9A0J5_9PEZI</name>
<dbReference type="AlphaFoldDB" id="A0AAD9A0J5"/>
<dbReference type="Proteomes" id="UP001243330">
    <property type="component" value="Unassembled WGS sequence"/>
</dbReference>
<evidence type="ECO:0000313" key="2">
    <source>
        <dbReference type="Proteomes" id="UP001243330"/>
    </source>
</evidence>